<dbReference type="PANTHER" id="PTHR14948">
    <property type="entry name" value="NG5"/>
    <property type="match status" value="1"/>
</dbReference>
<reference evidence="8" key="1">
    <citation type="submission" date="2025-08" db="UniProtKB">
        <authorList>
            <consortium name="RefSeq"/>
        </authorList>
    </citation>
    <scope>IDENTIFICATION</scope>
</reference>
<sequence>MSEPSSFRYSQPLQVNLENISQKKTKHDAYGVPYQILVPQSSDSQGYPTMYTRMTDESQDALLPSYTYGQQQFSQPVQYIAQPGSRYISQIESARPVRDYFCLSIFATLFCCWLLGIWAIIQSRKARKLASEGRYADAQKSSRCALYLVIASIILGAILITVFIIYRVEIAKPHYKQEYNDP</sequence>
<proteinExistence type="inferred from homology"/>
<name>A0A9W3AWQ1_BIOGL</name>
<feature type="transmembrane region" description="Helical" evidence="6">
    <location>
        <begin position="100"/>
        <end position="121"/>
    </location>
</feature>
<dbReference type="InterPro" id="IPR007593">
    <property type="entry name" value="CD225/Dispanin_fam"/>
</dbReference>
<accession>A0A9W3AWQ1</accession>
<keyword evidence="7" id="KW-1185">Reference proteome</keyword>
<comment type="similarity">
    <text evidence="2">Belongs to the CD225/Dispanin family.</text>
</comment>
<dbReference type="Pfam" id="PF04505">
    <property type="entry name" value="CD225"/>
    <property type="match status" value="1"/>
</dbReference>
<dbReference type="AlphaFoldDB" id="A0A9W3AWQ1"/>
<organism evidence="7 8">
    <name type="scientific">Biomphalaria glabrata</name>
    <name type="common">Bloodfluke planorb</name>
    <name type="synonym">Freshwater snail</name>
    <dbReference type="NCBI Taxonomy" id="6526"/>
    <lineage>
        <taxon>Eukaryota</taxon>
        <taxon>Metazoa</taxon>
        <taxon>Spiralia</taxon>
        <taxon>Lophotrochozoa</taxon>
        <taxon>Mollusca</taxon>
        <taxon>Gastropoda</taxon>
        <taxon>Heterobranchia</taxon>
        <taxon>Euthyneura</taxon>
        <taxon>Panpulmonata</taxon>
        <taxon>Hygrophila</taxon>
        <taxon>Lymnaeoidea</taxon>
        <taxon>Planorbidae</taxon>
        <taxon>Biomphalaria</taxon>
    </lineage>
</organism>
<evidence type="ECO:0000313" key="8">
    <source>
        <dbReference type="RefSeq" id="XP_055891651.1"/>
    </source>
</evidence>
<comment type="subcellular location">
    <subcellularLocation>
        <location evidence="1">Membrane</location>
    </subcellularLocation>
</comment>
<evidence type="ECO:0000256" key="4">
    <source>
        <dbReference type="ARBA" id="ARBA00022989"/>
    </source>
</evidence>
<evidence type="ECO:0000256" key="1">
    <source>
        <dbReference type="ARBA" id="ARBA00004370"/>
    </source>
</evidence>
<dbReference type="OrthoDB" id="6098146at2759"/>
<keyword evidence="3 6" id="KW-0812">Transmembrane</keyword>
<gene>
    <name evidence="8" type="primary">LOC129927294</name>
</gene>
<dbReference type="GO" id="GO:0016020">
    <property type="term" value="C:membrane"/>
    <property type="evidence" value="ECO:0007669"/>
    <property type="project" value="UniProtKB-SubCell"/>
</dbReference>
<evidence type="ECO:0000256" key="2">
    <source>
        <dbReference type="ARBA" id="ARBA00006843"/>
    </source>
</evidence>
<keyword evidence="4 6" id="KW-1133">Transmembrane helix</keyword>
<evidence type="ECO:0000256" key="5">
    <source>
        <dbReference type="ARBA" id="ARBA00023136"/>
    </source>
</evidence>
<feature type="transmembrane region" description="Helical" evidence="6">
    <location>
        <begin position="145"/>
        <end position="166"/>
    </location>
</feature>
<evidence type="ECO:0000313" key="7">
    <source>
        <dbReference type="Proteomes" id="UP001165740"/>
    </source>
</evidence>
<evidence type="ECO:0000256" key="3">
    <source>
        <dbReference type="ARBA" id="ARBA00022692"/>
    </source>
</evidence>
<dbReference type="RefSeq" id="XP_055891651.1">
    <property type="nucleotide sequence ID" value="XM_056035676.1"/>
</dbReference>
<dbReference type="GeneID" id="129927294"/>
<keyword evidence="5 6" id="KW-0472">Membrane</keyword>
<dbReference type="Proteomes" id="UP001165740">
    <property type="component" value="Chromosome 7"/>
</dbReference>
<dbReference type="PANTHER" id="PTHR14948:SF25">
    <property type="entry name" value="DUF4190 DOMAIN-CONTAINING PROTEIN"/>
    <property type="match status" value="1"/>
</dbReference>
<evidence type="ECO:0000256" key="6">
    <source>
        <dbReference type="SAM" id="Phobius"/>
    </source>
</evidence>
<protein>
    <submittedName>
        <fullName evidence="8">Uncharacterized protein LOC129927294</fullName>
    </submittedName>
</protein>
<dbReference type="InterPro" id="IPR051423">
    <property type="entry name" value="CD225/Dispanin"/>
</dbReference>